<dbReference type="PANTHER" id="PTHR42877">
    <property type="entry name" value="L-ORNITHINE N(5)-MONOOXYGENASE-RELATED"/>
    <property type="match status" value="1"/>
</dbReference>
<evidence type="ECO:0000313" key="5">
    <source>
        <dbReference type="EMBL" id="QDQ98802.1"/>
    </source>
</evidence>
<accession>A0A516X6U9</accession>
<dbReference type="InterPro" id="IPR036188">
    <property type="entry name" value="FAD/NAD-bd_sf"/>
</dbReference>
<dbReference type="PRINTS" id="PR00368">
    <property type="entry name" value="FADPNR"/>
</dbReference>
<dbReference type="GO" id="GO:0004499">
    <property type="term" value="F:N,N-dimethylaniline monooxygenase activity"/>
    <property type="evidence" value="ECO:0007669"/>
    <property type="project" value="InterPro"/>
</dbReference>
<keyword evidence="6" id="KW-1185">Reference proteome</keyword>
<evidence type="ECO:0000313" key="6">
    <source>
        <dbReference type="Proteomes" id="UP000317344"/>
    </source>
</evidence>
<name>A0A516X6U9_9ACTN</name>
<evidence type="ECO:0000256" key="3">
    <source>
        <dbReference type="ARBA" id="ARBA00022827"/>
    </source>
</evidence>
<gene>
    <name evidence="5" type="ORF">FO059_17465</name>
</gene>
<keyword evidence="3" id="KW-0274">FAD</keyword>
<dbReference type="InterPro" id="IPR051209">
    <property type="entry name" value="FAD-bind_Monooxygenase_sf"/>
</dbReference>
<dbReference type="OrthoDB" id="5168853at2"/>
<evidence type="ECO:0000256" key="1">
    <source>
        <dbReference type="ARBA" id="ARBA00010139"/>
    </source>
</evidence>
<proteinExistence type="inferred from homology"/>
<dbReference type="GO" id="GO:0050661">
    <property type="term" value="F:NADP binding"/>
    <property type="evidence" value="ECO:0007669"/>
    <property type="project" value="InterPro"/>
</dbReference>
<reference evidence="5 6" key="2">
    <citation type="submission" date="2019-07" db="EMBL/GenBank/DDBJ databases">
        <authorList>
            <person name="Huang Y."/>
        </authorList>
    </citation>
    <scope>NUCLEOTIDE SEQUENCE [LARGE SCALE GENOMIC DNA]</scope>
    <source>
        <strain evidence="5 6">HY188</strain>
    </source>
</reference>
<dbReference type="SUPFAM" id="SSF51905">
    <property type="entry name" value="FAD/NAD(P)-binding domain"/>
    <property type="match status" value="1"/>
</dbReference>
<dbReference type="Proteomes" id="UP000317344">
    <property type="component" value="Chromosome"/>
</dbReference>
<dbReference type="GO" id="GO:0050660">
    <property type="term" value="F:flavin adenine dinucleotide binding"/>
    <property type="evidence" value="ECO:0007669"/>
    <property type="project" value="InterPro"/>
</dbReference>
<dbReference type="PANTHER" id="PTHR42877:SF4">
    <property type="entry name" value="FAD_NAD(P)-BINDING DOMAIN-CONTAINING PROTEIN-RELATED"/>
    <property type="match status" value="1"/>
</dbReference>
<sequence length="645" mass="72646">MGALHMPEAQPDRDYIERAVAYANTNALRVALYQVTRDPEVRAVPARRVMAAGSESVQIDDDGVALIRRKAVEYLLEHAGEAAPEEVPDKELDELVQMAEAREIPPFELDMRRLLPSFGRVPHRARWSKDDLTPAGFSVAIVGGGFAGLAMAMQLEQLGVPYRLFERRAEVGGVWSINRYPDARVDTLSAIYQFGFEKKYAWTEHFARQSEVRGYLDHVAHEHGIEDKIRFGHDVRDAWYDENADEWHLSIEVDGKRTVEHTAQVVVTASGLFATPKALDIPGIETFGGRVLHTTEWDESIEYQGRRVAVIGNGSTGVQILARLADDAESVAVCQRTPQWIMPRPGYGAPIEDELRWLIDAMPCYWNWDKFVAGMSSTDLYEQLLVDHEWIRAGGQVSERNDALRAVLEGYIAQQVGGREDLIGRLIPDYPPMTRRPVVDNDWYASLTRENVELVTEGIESIDETGLRFADGSHREVDLIVTAVGFQAQKYLWPTRYRGRGGRTLEEAWAEEGAKAYLGMTVPDFPNLFMLYGPNSQPVASGTGLPCWFEIWTRYIGEALVMMLEGGHSAMSVRPEVFEKYNSLIDDEARRLVYLLDDSAFKKNYYVNDWGRLQSLAPFTGEHLFSMSANVDPDDFEFTGAPRSG</sequence>
<dbReference type="Pfam" id="PF00743">
    <property type="entry name" value="FMO-like"/>
    <property type="match status" value="1"/>
</dbReference>
<keyword evidence="2" id="KW-0285">Flavoprotein</keyword>
<protein>
    <submittedName>
        <fullName evidence="5">NAD(P)/FAD-dependent oxidoreductase</fullName>
    </submittedName>
</protein>
<keyword evidence="4" id="KW-0560">Oxidoreductase</keyword>
<organism evidence="5 6">
    <name type="scientific">Tomitella fengzijianii</name>
    <dbReference type="NCBI Taxonomy" id="2597660"/>
    <lineage>
        <taxon>Bacteria</taxon>
        <taxon>Bacillati</taxon>
        <taxon>Actinomycetota</taxon>
        <taxon>Actinomycetes</taxon>
        <taxon>Mycobacteriales</taxon>
        <taxon>Tomitella</taxon>
    </lineage>
</organism>
<dbReference type="InterPro" id="IPR020946">
    <property type="entry name" value="Flavin_mOase-like"/>
</dbReference>
<dbReference type="EMBL" id="CP041765">
    <property type="protein sequence ID" value="QDQ98802.1"/>
    <property type="molecule type" value="Genomic_DNA"/>
</dbReference>
<comment type="similarity">
    <text evidence="1">Belongs to the FAD-binding monooxygenase family.</text>
</comment>
<dbReference type="AlphaFoldDB" id="A0A516X6U9"/>
<evidence type="ECO:0000256" key="4">
    <source>
        <dbReference type="ARBA" id="ARBA00023002"/>
    </source>
</evidence>
<dbReference type="PRINTS" id="PR00411">
    <property type="entry name" value="PNDRDTASEI"/>
</dbReference>
<reference evidence="5 6" key="1">
    <citation type="submission" date="2019-07" db="EMBL/GenBank/DDBJ databases">
        <title>Tomitella cavernea sp. nov., an actinomycete isolated from soil.</title>
        <authorList>
            <person name="Cheng J."/>
        </authorList>
    </citation>
    <scope>NUCLEOTIDE SEQUENCE [LARGE SCALE GENOMIC DNA]</scope>
    <source>
        <strain evidence="5 6">HY188</strain>
    </source>
</reference>
<evidence type="ECO:0000256" key="2">
    <source>
        <dbReference type="ARBA" id="ARBA00022630"/>
    </source>
</evidence>
<dbReference type="Gene3D" id="3.50.50.60">
    <property type="entry name" value="FAD/NAD(P)-binding domain"/>
    <property type="match status" value="2"/>
</dbReference>
<dbReference type="KEGG" id="toy:FO059_17465"/>